<dbReference type="RefSeq" id="WP_268607961.1">
    <property type="nucleotide sequence ID" value="NZ_CP113797.1"/>
</dbReference>
<evidence type="ECO:0008006" key="3">
    <source>
        <dbReference type="Google" id="ProtNLM"/>
    </source>
</evidence>
<proteinExistence type="predicted"/>
<evidence type="ECO:0000313" key="1">
    <source>
        <dbReference type="EMBL" id="WAL58539.1"/>
    </source>
</evidence>
<sequence>MNPAENQPFTTPLVVRNLSFPRTNQLPLQSPKYWVKEKDRYLRQLLIEDIQELTQRELIVYFTNEGMIDFRDADDISEILDDCRTRDVDLLLQTPGGIIDACEKVISVLRLRINTYRVLIPSWAKSAGTIIALAASEIVMGVNSELGPIDPQFNGIPAEYIRDDPAQQYPIRQIAESAIARTRKLANQVLSKGMLQGEPLNKISSLVDQISSAQSYSSHGAVINAEEVKSLGLTVTFLDAKDELWKKIWLLYCMYDYDCQRNQYAKLFEGARVSIARPIPPDVETE</sequence>
<dbReference type="KEGG" id="tsin:OXH18_15270"/>
<dbReference type="Pfam" id="PF01972">
    <property type="entry name" value="SDH_protease"/>
    <property type="match status" value="1"/>
</dbReference>
<dbReference type="InterPro" id="IPR002825">
    <property type="entry name" value="Pept_S49_ser-pept_pro"/>
</dbReference>
<accession>A0A9E8Z8N9</accession>
<gene>
    <name evidence="1" type="ORF">OXH18_15270</name>
</gene>
<keyword evidence="2" id="KW-1185">Reference proteome</keyword>
<dbReference type="AlphaFoldDB" id="A0A9E8Z8N9"/>
<evidence type="ECO:0000313" key="2">
    <source>
        <dbReference type="Proteomes" id="UP001163152"/>
    </source>
</evidence>
<dbReference type="PANTHER" id="PTHR35984:SF1">
    <property type="entry name" value="PERIPLASMIC SERINE PROTEASE"/>
    <property type="match status" value="1"/>
</dbReference>
<protein>
    <recommendedName>
        <fullName evidence="3">Serine protease</fullName>
    </recommendedName>
</protein>
<dbReference type="InterPro" id="IPR029045">
    <property type="entry name" value="ClpP/crotonase-like_dom_sf"/>
</dbReference>
<dbReference type="Gene3D" id="3.90.226.10">
    <property type="entry name" value="2-enoyl-CoA Hydratase, Chain A, domain 1"/>
    <property type="match status" value="1"/>
</dbReference>
<dbReference type="GO" id="GO:0016020">
    <property type="term" value="C:membrane"/>
    <property type="evidence" value="ECO:0007669"/>
    <property type="project" value="InterPro"/>
</dbReference>
<reference evidence="1" key="1">
    <citation type="submission" date="2022-12" db="EMBL/GenBank/DDBJ databases">
        <title>Polyphasic identification of a Novel Hot-Spring Cyanobacterium Ocullathermofonsia sinensis gen nov. sp. nov. and Genomic Insights on its Adaptations to the Thermal Habitat.</title>
        <authorList>
            <person name="Daroch M."/>
            <person name="Tang J."/>
            <person name="Jiang Y."/>
        </authorList>
    </citation>
    <scope>NUCLEOTIDE SEQUENCE</scope>
    <source>
        <strain evidence="1">PKUAC-SCTA174</strain>
    </source>
</reference>
<organism evidence="1 2">
    <name type="scientific">Thermocoleostomius sinensis A174</name>
    <dbReference type="NCBI Taxonomy" id="2016057"/>
    <lineage>
        <taxon>Bacteria</taxon>
        <taxon>Bacillati</taxon>
        <taxon>Cyanobacteriota</taxon>
        <taxon>Cyanophyceae</taxon>
        <taxon>Oculatellales</taxon>
        <taxon>Oculatellaceae</taxon>
        <taxon>Thermocoleostomius</taxon>
    </lineage>
</organism>
<name>A0A9E8Z8N9_9CYAN</name>
<dbReference type="Proteomes" id="UP001163152">
    <property type="component" value="Chromosome"/>
</dbReference>
<dbReference type="PANTHER" id="PTHR35984">
    <property type="entry name" value="PERIPLASMIC SERINE PROTEASE"/>
    <property type="match status" value="1"/>
</dbReference>
<dbReference type="SUPFAM" id="SSF52096">
    <property type="entry name" value="ClpP/crotonase"/>
    <property type="match status" value="1"/>
</dbReference>
<dbReference type="EMBL" id="CP113797">
    <property type="protein sequence ID" value="WAL58539.1"/>
    <property type="molecule type" value="Genomic_DNA"/>
</dbReference>